<dbReference type="OMA" id="MYPADEF"/>
<reference evidence="4 5" key="1">
    <citation type="journal article" date="2003" name="PLoS Biol.">
        <title>The genome sequence of Caenorhabditis briggsae: a platform for comparative genomics.</title>
        <authorList>
            <person name="Stein L.D."/>
            <person name="Bao Z."/>
            <person name="Blasiar D."/>
            <person name="Blumenthal T."/>
            <person name="Brent M.R."/>
            <person name="Chen N."/>
            <person name="Chinwalla A."/>
            <person name="Clarke L."/>
            <person name="Clee C."/>
            <person name="Coghlan A."/>
            <person name="Coulson A."/>
            <person name="D'Eustachio P."/>
            <person name="Fitch D.H."/>
            <person name="Fulton L.A."/>
            <person name="Fulton R.E."/>
            <person name="Griffiths-Jones S."/>
            <person name="Harris T.W."/>
            <person name="Hillier L.W."/>
            <person name="Kamath R."/>
            <person name="Kuwabara P.E."/>
            <person name="Mardis E.R."/>
            <person name="Marra M.A."/>
            <person name="Miner T.L."/>
            <person name="Minx P."/>
            <person name="Mullikin J.C."/>
            <person name="Plumb R.W."/>
            <person name="Rogers J."/>
            <person name="Schein J.E."/>
            <person name="Sohrmann M."/>
            <person name="Spieth J."/>
            <person name="Stajich J.E."/>
            <person name="Wei C."/>
            <person name="Willey D."/>
            <person name="Wilson R.K."/>
            <person name="Durbin R."/>
            <person name="Waterston R.H."/>
        </authorList>
    </citation>
    <scope>NUCLEOTIDE SEQUENCE [LARGE SCALE GENOMIC DNA]</scope>
    <source>
        <strain evidence="4 5">AF16</strain>
    </source>
</reference>
<feature type="compositionally biased region" description="Basic and acidic residues" evidence="2">
    <location>
        <begin position="302"/>
        <end position="315"/>
    </location>
</feature>
<name>A8WSX9_CAEBR</name>
<dbReference type="GO" id="GO:0003723">
    <property type="term" value="F:RNA binding"/>
    <property type="evidence" value="ECO:0000318"/>
    <property type="project" value="GO_Central"/>
</dbReference>
<dbReference type="CDD" id="cd12259">
    <property type="entry name" value="RRM_SRSF11_SREK1"/>
    <property type="match status" value="1"/>
</dbReference>
<feature type="region of interest" description="Disordered" evidence="2">
    <location>
        <begin position="296"/>
        <end position="489"/>
    </location>
</feature>
<protein>
    <submittedName>
        <fullName evidence="4">Protein CBR-RSP-7</fullName>
    </submittedName>
</protein>
<dbReference type="HOGENOM" id="CLU_030029_1_0_1"/>
<evidence type="ECO:0000313" key="5">
    <source>
        <dbReference type="Proteomes" id="UP000008549"/>
    </source>
</evidence>
<dbReference type="SUPFAM" id="SSF54928">
    <property type="entry name" value="RNA-binding domain, RBD"/>
    <property type="match status" value="2"/>
</dbReference>
<feature type="compositionally biased region" description="Basic residues" evidence="2">
    <location>
        <begin position="357"/>
        <end position="370"/>
    </location>
</feature>
<dbReference type="InParanoid" id="A8WSX9"/>
<keyword evidence="1" id="KW-0694">RNA-binding</keyword>
<dbReference type="Proteomes" id="UP000008549">
    <property type="component" value="Unassembled WGS sequence"/>
</dbReference>
<dbReference type="Gene3D" id="3.30.70.330">
    <property type="match status" value="2"/>
</dbReference>
<evidence type="ECO:0000256" key="1">
    <source>
        <dbReference type="PROSITE-ProRule" id="PRU00176"/>
    </source>
</evidence>
<dbReference type="SMART" id="SM00360">
    <property type="entry name" value="RRM"/>
    <property type="match status" value="2"/>
</dbReference>
<dbReference type="EMBL" id="HE601438">
    <property type="protein sequence ID" value="CAP23588.2"/>
    <property type="molecule type" value="Genomic_DNA"/>
</dbReference>
<dbReference type="AlphaFoldDB" id="A8WSX9"/>
<organism evidence="4 5">
    <name type="scientific">Caenorhabditis briggsae</name>
    <dbReference type="NCBI Taxonomy" id="6238"/>
    <lineage>
        <taxon>Eukaryota</taxon>
        <taxon>Metazoa</taxon>
        <taxon>Ecdysozoa</taxon>
        <taxon>Nematoda</taxon>
        <taxon>Chromadorea</taxon>
        <taxon>Rhabditida</taxon>
        <taxon>Rhabditina</taxon>
        <taxon>Rhabditomorpha</taxon>
        <taxon>Rhabditoidea</taxon>
        <taxon>Rhabditidae</taxon>
        <taxon>Peloderinae</taxon>
        <taxon>Caenorhabditis</taxon>
    </lineage>
</organism>
<dbReference type="InterPro" id="IPR000504">
    <property type="entry name" value="RRM_dom"/>
</dbReference>
<feature type="compositionally biased region" description="Basic residues" evidence="2">
    <location>
        <begin position="408"/>
        <end position="420"/>
    </location>
</feature>
<dbReference type="InterPro" id="IPR012677">
    <property type="entry name" value="Nucleotide-bd_a/b_plait_sf"/>
</dbReference>
<dbReference type="WormBase" id="CBG03040">
    <property type="protein sequence ID" value="CBP06408"/>
    <property type="gene ID" value="WBGene00025981"/>
    <property type="gene designation" value="Cbr-rsp-7"/>
</dbReference>
<dbReference type="PROSITE" id="PS50102">
    <property type="entry name" value="RRM"/>
    <property type="match status" value="2"/>
</dbReference>
<proteinExistence type="predicted"/>
<accession>A8WSX9</accession>
<dbReference type="FunCoup" id="A8WSX9">
    <property type="interactions" value="528"/>
</dbReference>
<dbReference type="PANTHER" id="PTHR32343">
    <property type="entry name" value="SERINE/ARGININE-RICH SPLICING FACTOR"/>
    <property type="match status" value="1"/>
</dbReference>
<evidence type="ECO:0000256" key="2">
    <source>
        <dbReference type="SAM" id="MobiDB-lite"/>
    </source>
</evidence>
<feature type="domain" description="RRM" evidence="3">
    <location>
        <begin position="163"/>
        <end position="283"/>
    </location>
</feature>
<evidence type="ECO:0000259" key="3">
    <source>
        <dbReference type="PROSITE" id="PS50102"/>
    </source>
</evidence>
<evidence type="ECO:0000313" key="6">
    <source>
        <dbReference type="WormBase" id="CBG03040"/>
    </source>
</evidence>
<dbReference type="eggNOG" id="KOG4676">
    <property type="taxonomic scope" value="Eukaryota"/>
</dbReference>
<dbReference type="FunFam" id="3.30.70.330:FF:000084">
    <property type="entry name" value="Serine/arginine-rich splicing factor 11 isoform 1"/>
    <property type="match status" value="1"/>
</dbReference>
<reference evidence="4 5" key="2">
    <citation type="journal article" date="2011" name="PLoS Genet.">
        <title>Caenorhabditis briggsae recombinant inbred line genotypes reveal inter-strain incompatibility and the evolution of recombination.</title>
        <authorList>
            <person name="Ross J.A."/>
            <person name="Koboldt D.C."/>
            <person name="Staisch J.E."/>
            <person name="Chamberlin H.M."/>
            <person name="Gupta B.P."/>
            <person name="Miller R.D."/>
            <person name="Baird S.E."/>
            <person name="Haag E.S."/>
        </authorList>
    </citation>
    <scope>NUCLEOTIDE SEQUENCE [LARGE SCALE GENOMIC DNA]</scope>
    <source>
        <strain evidence="4 5">AF16</strain>
    </source>
</reference>
<feature type="compositionally biased region" description="Basic residues" evidence="2">
    <location>
        <begin position="316"/>
        <end position="333"/>
    </location>
</feature>
<feature type="domain" description="RRM" evidence="3">
    <location>
        <begin position="10"/>
        <end position="83"/>
    </location>
</feature>
<feature type="compositionally biased region" description="Basic and acidic residues" evidence="2">
    <location>
        <begin position="371"/>
        <end position="382"/>
    </location>
</feature>
<dbReference type="InterPro" id="IPR035979">
    <property type="entry name" value="RBD_domain_sf"/>
</dbReference>
<feature type="compositionally biased region" description="Basic and acidic residues" evidence="2">
    <location>
        <begin position="421"/>
        <end position="459"/>
    </location>
</feature>
<gene>
    <name evidence="6" type="primary">rsp-7</name>
    <name evidence="4" type="synonym">Cbr-rsp-7</name>
    <name evidence="6" type="ORF">CBG03040</name>
    <name evidence="4" type="ORF">CBG_03040</name>
</gene>
<dbReference type="GO" id="GO:0005654">
    <property type="term" value="C:nucleoplasm"/>
    <property type="evidence" value="ECO:0000318"/>
    <property type="project" value="GO_Central"/>
</dbReference>
<evidence type="ECO:0000313" key="4">
    <source>
        <dbReference type="EMBL" id="CAP23588.2"/>
    </source>
</evidence>
<keyword evidence="5" id="KW-1185">Reference proteome</keyword>
<sequence>MSGEEKEKNKILHVANISCAATRDQIYNMFNYLGKIQELKVYPSEGNINASTLLKTAFIKFDDERCAEVGQHLTNTVLIDRAIVCLPYPNQIIPDEETFFNSGGSTTAGQRQLPPHVSNRIQQLDDGNSVLITVDPTLEQLGLPAYPPLPADTDNGKVEEIRRTVYVGNLPKGIDGKEVLDLFNMYFGEAAEGSSPNSSVDVFHHGTTTVTQTNVRKSKHVNHPSNRTSELHVMYVRMASGPDALPCAYAYVEFSQQASVSNALQNDGFEFKERPLKIQHSRVAIIKPQAKTDEQALGEVEEAIRLGRNPDDRDRRRSRSPRRRRSPSPRRRRDSRDRDRDRDRDRRRSRDRDRDRKRSRSRDRKRRSRSRDKDRENKDRDRKRSRSRDRRRRSKSRDRKRERSRSRSRDRKREKKRSRSRSTDRKREKEDRKTDKKENENESALREKLLEKKAARKDSSEDEWEEKPVIANGEVKKEEVGNGDSMETC</sequence>
<dbReference type="STRING" id="6238.A8WSX9"/>
<feature type="compositionally biased region" description="Basic residues" evidence="2">
    <location>
        <begin position="383"/>
        <end position="398"/>
    </location>
</feature>
<dbReference type="PANTHER" id="PTHR32343:SF22">
    <property type="entry name" value="LD29830P"/>
    <property type="match status" value="1"/>
</dbReference>
<feature type="compositionally biased region" description="Basic and acidic residues" evidence="2">
    <location>
        <begin position="334"/>
        <end position="356"/>
    </location>
</feature>